<dbReference type="EMBL" id="SNRW01017726">
    <property type="protein sequence ID" value="KAA6368042.1"/>
    <property type="molecule type" value="Genomic_DNA"/>
</dbReference>
<dbReference type="Proteomes" id="UP000324800">
    <property type="component" value="Unassembled WGS sequence"/>
</dbReference>
<name>A0A5J4UDT0_9EUKA</name>
<dbReference type="AlphaFoldDB" id="A0A5J4UDT0"/>
<protein>
    <submittedName>
        <fullName evidence="1">Uncharacterized protein</fullName>
    </submittedName>
</protein>
<reference evidence="1 2" key="1">
    <citation type="submission" date="2019-03" db="EMBL/GenBank/DDBJ databases">
        <title>Single cell metagenomics reveals metabolic interactions within the superorganism composed of flagellate Streblomastix strix and complex community of Bacteroidetes bacteria on its surface.</title>
        <authorList>
            <person name="Treitli S.C."/>
            <person name="Kolisko M."/>
            <person name="Husnik F."/>
            <person name="Keeling P."/>
            <person name="Hampl V."/>
        </authorList>
    </citation>
    <scope>NUCLEOTIDE SEQUENCE [LARGE SCALE GENOMIC DNA]</scope>
    <source>
        <strain evidence="1">ST1C</strain>
    </source>
</reference>
<accession>A0A5J4UDT0</accession>
<gene>
    <name evidence="1" type="ORF">EZS28_036431</name>
</gene>
<sequence>MVEPLMRYNSCTSNKYKKKEIVRVDDVLTKNVSISNIDNVQWNGIEKLYRVNKEFVRLSDNLKSDIGPDDF</sequence>
<evidence type="ECO:0000313" key="1">
    <source>
        <dbReference type="EMBL" id="KAA6368042.1"/>
    </source>
</evidence>
<evidence type="ECO:0000313" key="2">
    <source>
        <dbReference type="Proteomes" id="UP000324800"/>
    </source>
</evidence>
<proteinExistence type="predicted"/>
<comment type="caution">
    <text evidence="1">The sequence shown here is derived from an EMBL/GenBank/DDBJ whole genome shotgun (WGS) entry which is preliminary data.</text>
</comment>
<organism evidence="1 2">
    <name type="scientific">Streblomastix strix</name>
    <dbReference type="NCBI Taxonomy" id="222440"/>
    <lineage>
        <taxon>Eukaryota</taxon>
        <taxon>Metamonada</taxon>
        <taxon>Preaxostyla</taxon>
        <taxon>Oxymonadida</taxon>
        <taxon>Streblomastigidae</taxon>
        <taxon>Streblomastix</taxon>
    </lineage>
</organism>